<dbReference type="EMBL" id="VXIS01000169">
    <property type="protein sequence ID" value="KAA8899240.1"/>
    <property type="molecule type" value="Genomic_DNA"/>
</dbReference>
<accession>A0A5J5ER82</accession>
<dbReference type="OrthoDB" id="4357141at2759"/>
<sequence length="241" mass="26485">MANPASSSSMAIAPTTDWTFAAVDDYTRTSRCGITKKDFSKFYSVAMQKAYTAENIKSAWQKAGVFPFNPDAVLAPLLKKKTLTRRRVPPKTATPSMFLLDKTPISGPQMGQQIANAKAVVKDKLDDSKEATLVNKVLDVLASQCDEFKAAQDVAIFEKEEIGARYPGKQKEQGKGGCQKLTEAPCIDWAELEARELEARKQEAEKAKKAKQRAEKMAEKAAKAEEVKAKKPAGTRQKLPT</sequence>
<proteinExistence type="predicted"/>
<evidence type="ECO:0000256" key="1">
    <source>
        <dbReference type="SAM" id="MobiDB-lite"/>
    </source>
</evidence>
<gene>
    <name evidence="2" type="ORF">FN846DRAFT_909672</name>
</gene>
<evidence type="ECO:0000313" key="2">
    <source>
        <dbReference type="EMBL" id="KAA8899240.1"/>
    </source>
</evidence>
<comment type="caution">
    <text evidence="2">The sequence shown here is derived from an EMBL/GenBank/DDBJ whole genome shotgun (WGS) entry which is preliminary data.</text>
</comment>
<feature type="region of interest" description="Disordered" evidence="1">
    <location>
        <begin position="201"/>
        <end position="241"/>
    </location>
</feature>
<reference evidence="2 3" key="1">
    <citation type="submission" date="2019-09" db="EMBL/GenBank/DDBJ databases">
        <title>Draft genome of the ectomycorrhizal ascomycete Sphaerosporella brunnea.</title>
        <authorList>
            <consortium name="DOE Joint Genome Institute"/>
            <person name="Benucci G.M."/>
            <person name="Marozzi G."/>
            <person name="Antonielli L."/>
            <person name="Sanchez S."/>
            <person name="Marco P."/>
            <person name="Wang X."/>
            <person name="Falini L.B."/>
            <person name="Barry K."/>
            <person name="Haridas S."/>
            <person name="Lipzen A."/>
            <person name="Labutti K."/>
            <person name="Grigoriev I.V."/>
            <person name="Murat C."/>
            <person name="Martin F."/>
            <person name="Albertini E."/>
            <person name="Donnini D."/>
            <person name="Bonito G."/>
        </authorList>
    </citation>
    <scope>NUCLEOTIDE SEQUENCE [LARGE SCALE GENOMIC DNA]</scope>
    <source>
        <strain evidence="2 3">Sb_GMNB300</strain>
    </source>
</reference>
<organism evidence="2 3">
    <name type="scientific">Sphaerosporella brunnea</name>
    <dbReference type="NCBI Taxonomy" id="1250544"/>
    <lineage>
        <taxon>Eukaryota</taxon>
        <taxon>Fungi</taxon>
        <taxon>Dikarya</taxon>
        <taxon>Ascomycota</taxon>
        <taxon>Pezizomycotina</taxon>
        <taxon>Pezizomycetes</taxon>
        <taxon>Pezizales</taxon>
        <taxon>Pyronemataceae</taxon>
        <taxon>Sphaerosporella</taxon>
    </lineage>
</organism>
<name>A0A5J5ER82_9PEZI</name>
<evidence type="ECO:0000313" key="3">
    <source>
        <dbReference type="Proteomes" id="UP000326924"/>
    </source>
</evidence>
<feature type="compositionally biased region" description="Basic and acidic residues" evidence="1">
    <location>
        <begin position="201"/>
        <end position="229"/>
    </location>
</feature>
<dbReference type="Proteomes" id="UP000326924">
    <property type="component" value="Unassembled WGS sequence"/>
</dbReference>
<dbReference type="AlphaFoldDB" id="A0A5J5ER82"/>
<keyword evidence="3" id="KW-1185">Reference proteome</keyword>
<dbReference type="InParanoid" id="A0A5J5ER82"/>
<protein>
    <submittedName>
        <fullName evidence="2">Uncharacterized protein</fullName>
    </submittedName>
</protein>